<comment type="caution">
    <text evidence="5">The sequence shown here is derived from an EMBL/GenBank/DDBJ whole genome shotgun (WGS) entry which is preliminary data.</text>
</comment>
<accession>A0A6N6M700</accession>
<dbReference type="Gene3D" id="2.40.30.170">
    <property type="match status" value="1"/>
</dbReference>
<evidence type="ECO:0000313" key="5">
    <source>
        <dbReference type="EMBL" id="KAB1065694.1"/>
    </source>
</evidence>
<dbReference type="OrthoDB" id="9801814at2"/>
<dbReference type="PANTHER" id="PTHR30158:SF23">
    <property type="entry name" value="MULTIDRUG RESISTANCE PROTEIN MEXA"/>
    <property type="match status" value="1"/>
</dbReference>
<name>A0A6N6M700_9FLAO</name>
<dbReference type="Pfam" id="PF25917">
    <property type="entry name" value="BSH_RND"/>
    <property type="match status" value="1"/>
</dbReference>
<gene>
    <name evidence="5" type="ORF">F3059_03290</name>
</gene>
<dbReference type="Gene3D" id="2.40.420.20">
    <property type="match status" value="1"/>
</dbReference>
<evidence type="ECO:0000256" key="1">
    <source>
        <dbReference type="ARBA" id="ARBA00009477"/>
    </source>
</evidence>
<dbReference type="RefSeq" id="WP_151166519.1">
    <property type="nucleotide sequence ID" value="NZ_WACR01000002.1"/>
</dbReference>
<evidence type="ECO:0000259" key="3">
    <source>
        <dbReference type="Pfam" id="PF25917"/>
    </source>
</evidence>
<dbReference type="GO" id="GO:0015562">
    <property type="term" value="F:efflux transmembrane transporter activity"/>
    <property type="evidence" value="ECO:0007669"/>
    <property type="project" value="InterPro"/>
</dbReference>
<evidence type="ECO:0000259" key="4">
    <source>
        <dbReference type="Pfam" id="PF25944"/>
    </source>
</evidence>
<dbReference type="GO" id="GO:0005886">
    <property type="term" value="C:plasma membrane"/>
    <property type="evidence" value="ECO:0007669"/>
    <property type="project" value="TreeGrafter"/>
</dbReference>
<dbReference type="InterPro" id="IPR058625">
    <property type="entry name" value="MdtA-like_BSH"/>
</dbReference>
<dbReference type="Proteomes" id="UP000435357">
    <property type="component" value="Unassembled WGS sequence"/>
</dbReference>
<dbReference type="Pfam" id="PF25944">
    <property type="entry name" value="Beta-barrel_RND"/>
    <property type="match status" value="1"/>
</dbReference>
<dbReference type="SUPFAM" id="SSF111369">
    <property type="entry name" value="HlyD-like secretion proteins"/>
    <property type="match status" value="1"/>
</dbReference>
<reference evidence="5 6" key="1">
    <citation type="submission" date="2019-09" db="EMBL/GenBank/DDBJ databases">
        <title>Genomes of Cryomorphaceae.</title>
        <authorList>
            <person name="Bowman J.P."/>
        </authorList>
    </citation>
    <scope>NUCLEOTIDE SEQUENCE [LARGE SCALE GENOMIC DNA]</scope>
    <source>
        <strain evidence="5 6">KCTC 52047</strain>
    </source>
</reference>
<dbReference type="PANTHER" id="PTHR30158">
    <property type="entry name" value="ACRA/E-RELATED COMPONENT OF DRUG EFFLUX TRANSPORTER"/>
    <property type="match status" value="1"/>
</dbReference>
<sequence>MTKLIRFIIPAIASIAFISCGGENQQQGSGVPEYPVIEVSTGNYTGFQDYPAKIEGIQNIQIRAKVSGYIAEILVDEGETVKSGQALFQLETASLSQDAEAAKSTIETAKAQVEAAQLEVEKLEPLVKKEVISEMQLATAKADLNSAKAQLKQAKSNYQSITANVGYAKIISPVDGVVGKINMREGSLVGPTTSQALTTVANISRVYAYFSLNEREFLDLTKKLEGTNLMDKLAQMPKVKLQLADGSDYEHKGTIDASTGNIDPETGSIQLRAIFENPNRILRNGSSGIISLPREYKDAIAIPALSTFERQGKRLTYLINGGDSLRSRPIEVQDEVGKYFIISRGLKEGDRILAKGVGKVRSGAQIKPKIVPMDSIVNSFSTVFK</sequence>
<evidence type="ECO:0000313" key="6">
    <source>
        <dbReference type="Proteomes" id="UP000435357"/>
    </source>
</evidence>
<feature type="domain" description="Multidrug resistance protein MdtA-like beta-barrel" evidence="4">
    <location>
        <begin position="206"/>
        <end position="285"/>
    </location>
</feature>
<organism evidence="5 6">
    <name type="scientific">Salibacter halophilus</name>
    <dbReference type="NCBI Taxonomy" id="1803916"/>
    <lineage>
        <taxon>Bacteria</taxon>
        <taxon>Pseudomonadati</taxon>
        <taxon>Bacteroidota</taxon>
        <taxon>Flavobacteriia</taxon>
        <taxon>Flavobacteriales</taxon>
        <taxon>Salibacteraceae</taxon>
        <taxon>Salibacter</taxon>
    </lineage>
</organism>
<proteinExistence type="inferred from homology"/>
<dbReference type="NCBIfam" id="TIGR01730">
    <property type="entry name" value="RND_mfp"/>
    <property type="match status" value="1"/>
</dbReference>
<dbReference type="AlphaFoldDB" id="A0A6N6M700"/>
<feature type="coiled-coil region" evidence="2">
    <location>
        <begin position="99"/>
        <end position="164"/>
    </location>
</feature>
<dbReference type="PROSITE" id="PS51257">
    <property type="entry name" value="PROKAR_LIPOPROTEIN"/>
    <property type="match status" value="1"/>
</dbReference>
<dbReference type="Gene3D" id="2.40.50.100">
    <property type="match status" value="1"/>
</dbReference>
<dbReference type="EMBL" id="WACR01000002">
    <property type="protein sequence ID" value="KAB1065694.1"/>
    <property type="molecule type" value="Genomic_DNA"/>
</dbReference>
<keyword evidence="6" id="KW-1185">Reference proteome</keyword>
<dbReference type="InterPro" id="IPR058626">
    <property type="entry name" value="MdtA-like_b-barrel"/>
</dbReference>
<keyword evidence="2" id="KW-0175">Coiled coil</keyword>
<dbReference type="InterPro" id="IPR006143">
    <property type="entry name" value="RND_pump_MFP"/>
</dbReference>
<protein>
    <submittedName>
        <fullName evidence="5">Efflux RND transporter periplasmic adaptor subunit</fullName>
    </submittedName>
</protein>
<evidence type="ECO:0000256" key="2">
    <source>
        <dbReference type="SAM" id="Coils"/>
    </source>
</evidence>
<dbReference type="GO" id="GO:0046677">
    <property type="term" value="P:response to antibiotic"/>
    <property type="evidence" value="ECO:0007669"/>
    <property type="project" value="TreeGrafter"/>
</dbReference>
<dbReference type="Gene3D" id="1.10.287.470">
    <property type="entry name" value="Helix hairpin bin"/>
    <property type="match status" value="1"/>
</dbReference>
<dbReference type="GO" id="GO:0030313">
    <property type="term" value="C:cell envelope"/>
    <property type="evidence" value="ECO:0007669"/>
    <property type="project" value="UniProtKB-SubCell"/>
</dbReference>
<feature type="domain" description="Multidrug resistance protein MdtA-like barrel-sandwich hybrid" evidence="3">
    <location>
        <begin position="60"/>
        <end position="199"/>
    </location>
</feature>
<comment type="similarity">
    <text evidence="1">Belongs to the membrane fusion protein (MFP) (TC 8.A.1) family.</text>
</comment>